<evidence type="ECO:0000256" key="1">
    <source>
        <dbReference type="SAM" id="MobiDB-lite"/>
    </source>
</evidence>
<protein>
    <submittedName>
        <fullName evidence="2">Uncharacterized protein</fullName>
    </submittedName>
</protein>
<organism evidence="2 3">
    <name type="scientific">Araneus ventricosus</name>
    <name type="common">Orbweaver spider</name>
    <name type="synonym">Epeira ventricosa</name>
    <dbReference type="NCBI Taxonomy" id="182803"/>
    <lineage>
        <taxon>Eukaryota</taxon>
        <taxon>Metazoa</taxon>
        <taxon>Ecdysozoa</taxon>
        <taxon>Arthropoda</taxon>
        <taxon>Chelicerata</taxon>
        <taxon>Arachnida</taxon>
        <taxon>Araneae</taxon>
        <taxon>Araneomorphae</taxon>
        <taxon>Entelegynae</taxon>
        <taxon>Araneoidea</taxon>
        <taxon>Araneidae</taxon>
        <taxon>Araneus</taxon>
    </lineage>
</organism>
<dbReference type="AlphaFoldDB" id="A0A4Y2FLL3"/>
<sequence length="349" mass="40009">MLKGMNIVSKKMLQESEVRDTVLPGHRKSPEPPSEMATGGGWRIQKGYEGQKFSVKRFAYDVLYITLSKCGFPKTHLRVKLDKENDYSHSNYVITVHSAVMCIAFSMRDKWKRMFEYKQKSSVLIDMQKVEKYLTNIEVLPEFRLTDDLDKIRRSLAFYSELILFLHSNNIEVDFEKLLDIWSNYFNEKIAVNEDSDILLEAIFIEDPDIVGYLSLVDCFIQEVAIPYGKTGDVSRRFRDFSEEVEKFYAKPRVSAAEIVEGLIRLDATPYNLLDPPKAVEESVSFFCAVLGIDSVLPGNHNSPESPEHPHDFPLPSSTEAEDRLEQMNLGSKETPPESEDETPKCEKP</sequence>
<feature type="region of interest" description="Disordered" evidence="1">
    <location>
        <begin position="299"/>
        <end position="349"/>
    </location>
</feature>
<comment type="caution">
    <text evidence="2">The sequence shown here is derived from an EMBL/GenBank/DDBJ whole genome shotgun (WGS) entry which is preliminary data.</text>
</comment>
<accession>A0A4Y2FLL3</accession>
<evidence type="ECO:0000313" key="3">
    <source>
        <dbReference type="Proteomes" id="UP000499080"/>
    </source>
</evidence>
<evidence type="ECO:0000313" key="2">
    <source>
        <dbReference type="EMBL" id="GBM41408.1"/>
    </source>
</evidence>
<proteinExistence type="predicted"/>
<feature type="region of interest" description="Disordered" evidence="1">
    <location>
        <begin position="20"/>
        <end position="40"/>
    </location>
</feature>
<dbReference type="EMBL" id="BGPR01000961">
    <property type="protein sequence ID" value="GBM41408.1"/>
    <property type="molecule type" value="Genomic_DNA"/>
</dbReference>
<keyword evidence="3" id="KW-1185">Reference proteome</keyword>
<dbReference type="Proteomes" id="UP000499080">
    <property type="component" value="Unassembled WGS sequence"/>
</dbReference>
<name>A0A4Y2FLL3_ARAVE</name>
<reference evidence="2 3" key="1">
    <citation type="journal article" date="2019" name="Sci. Rep.">
        <title>Orb-weaving spider Araneus ventricosus genome elucidates the spidroin gene catalogue.</title>
        <authorList>
            <person name="Kono N."/>
            <person name="Nakamura H."/>
            <person name="Ohtoshi R."/>
            <person name="Moran D.A.P."/>
            <person name="Shinohara A."/>
            <person name="Yoshida Y."/>
            <person name="Fujiwara M."/>
            <person name="Mori M."/>
            <person name="Tomita M."/>
            <person name="Arakawa K."/>
        </authorList>
    </citation>
    <scope>NUCLEOTIDE SEQUENCE [LARGE SCALE GENOMIC DNA]</scope>
</reference>
<gene>
    <name evidence="2" type="ORF">AVEN_62699_1</name>
</gene>